<comment type="caution">
    <text evidence="1">The sequence shown here is derived from an EMBL/GenBank/DDBJ whole genome shotgun (WGS) entry which is preliminary data.</text>
</comment>
<dbReference type="SUPFAM" id="SSF48208">
    <property type="entry name" value="Six-hairpin glycosidases"/>
    <property type="match status" value="1"/>
</dbReference>
<accession>A0ABW4YFS3</accession>
<dbReference type="InterPro" id="IPR008313">
    <property type="entry name" value="GH125"/>
</dbReference>
<dbReference type="PIRSF" id="PIRSF028846">
    <property type="entry name" value="UCP028846"/>
    <property type="match status" value="1"/>
</dbReference>
<sequence length="455" mass="52566">MSKLTLDDLRRLKKIPKRTDMPTIEVPSFPLPAAVTDVIAEAKEKLAHRPKLLQMFENCFPNTLQTATKRMDDGTTFVLTGDIPAMWLRDAVEQVAHYVPIAKGDKELEEIISGLIKRMAFYINLDPYANAFNESANDWHWRADDQTDMSPWVWERKYEVDSLCFPMKLAYEYWKETGVTDFFDDQFLTAMARIVDVWKTEQRHMEKSPYRFTRTECRYIDTLHNEGMGMPVNYTGMTWGGFNPSDDVCKFHYHVPSNMFAVVVLGYIAEMALEIYDNVDLARRALRLEEEIDQGIKTYGTVIHPEFGQIYAFEVDGFGNYNLMDDTGAPSLMSIPYIGYAKNDDPIYQNTRRFILSKHNPYYFEGTFAKGIGSSHTPYGYVWHLSLSMQGLTSSDPQEIREIIDMIEATDADTGFAHEGFDPNNPHIYTREWFAWSNSWFAALIYKAMQHNIAL</sequence>
<dbReference type="PANTHER" id="PTHR31047:SF0">
    <property type="entry name" value="MEIOTICALLY UP-REGULATED GENE 157 PROTEIN"/>
    <property type="match status" value="1"/>
</dbReference>
<proteinExistence type="predicted"/>
<dbReference type="GO" id="GO:0016787">
    <property type="term" value="F:hydrolase activity"/>
    <property type="evidence" value="ECO:0007669"/>
    <property type="project" value="UniProtKB-KW"/>
</dbReference>
<gene>
    <name evidence="1" type="ORF">ACFSJH_02270</name>
</gene>
<dbReference type="SMART" id="SM01149">
    <property type="entry name" value="DUF1237"/>
    <property type="match status" value="1"/>
</dbReference>
<dbReference type="Pfam" id="PF06824">
    <property type="entry name" value="Glyco_hydro_125"/>
    <property type="match status" value="1"/>
</dbReference>
<dbReference type="InterPro" id="IPR008928">
    <property type="entry name" value="6-hairpin_glycosidase_sf"/>
</dbReference>
<organism evidence="1 2">
    <name type="scientific">Paenibacillus yanchengensis</name>
    <dbReference type="NCBI Taxonomy" id="2035833"/>
    <lineage>
        <taxon>Bacteria</taxon>
        <taxon>Bacillati</taxon>
        <taxon>Bacillota</taxon>
        <taxon>Bacilli</taxon>
        <taxon>Bacillales</taxon>
        <taxon>Paenibacillaceae</taxon>
        <taxon>Paenibacillus</taxon>
    </lineage>
</organism>
<protein>
    <submittedName>
        <fullName evidence="1">Glycoside hydrolase family 125 protein</fullName>
    </submittedName>
</protein>
<dbReference type="Proteomes" id="UP001597362">
    <property type="component" value="Unassembled WGS sequence"/>
</dbReference>
<dbReference type="EMBL" id="JBHUHO010000007">
    <property type="protein sequence ID" value="MFD2114571.1"/>
    <property type="molecule type" value="Genomic_DNA"/>
</dbReference>
<evidence type="ECO:0000313" key="2">
    <source>
        <dbReference type="Proteomes" id="UP001597362"/>
    </source>
</evidence>
<dbReference type="RefSeq" id="WP_377769585.1">
    <property type="nucleotide sequence ID" value="NZ_JBHUHO010000007.1"/>
</dbReference>
<keyword evidence="2" id="KW-1185">Reference proteome</keyword>
<evidence type="ECO:0000313" key="1">
    <source>
        <dbReference type="EMBL" id="MFD2114571.1"/>
    </source>
</evidence>
<reference evidence="2" key="1">
    <citation type="journal article" date="2019" name="Int. J. Syst. Evol. Microbiol.">
        <title>The Global Catalogue of Microorganisms (GCM) 10K type strain sequencing project: providing services to taxonomists for standard genome sequencing and annotation.</title>
        <authorList>
            <consortium name="The Broad Institute Genomics Platform"/>
            <consortium name="The Broad Institute Genome Sequencing Center for Infectious Disease"/>
            <person name="Wu L."/>
            <person name="Ma J."/>
        </authorList>
    </citation>
    <scope>NUCLEOTIDE SEQUENCE [LARGE SCALE GENOMIC DNA]</scope>
    <source>
        <strain evidence="2">GH52</strain>
    </source>
</reference>
<dbReference type="PANTHER" id="PTHR31047">
    <property type="entry name" value="MEIOTICALLY UP-REGULATED GENE 157 PROTEIN"/>
    <property type="match status" value="1"/>
</dbReference>
<dbReference type="InterPro" id="IPR012341">
    <property type="entry name" value="6hp_glycosidase-like_sf"/>
</dbReference>
<dbReference type="Gene3D" id="1.50.10.10">
    <property type="match status" value="1"/>
</dbReference>
<keyword evidence="1" id="KW-0378">Hydrolase</keyword>
<name>A0ABW4YFS3_9BACL</name>